<dbReference type="EMBL" id="AE016958">
    <property type="protein sequence ID" value="AAS03749.1"/>
    <property type="molecule type" value="Genomic_DNA"/>
</dbReference>
<reference evidence="3 4" key="1">
    <citation type="journal article" date="2005" name="Proc. Natl. Acad. Sci. U.S.A.">
        <title>The complete genome sequence of Mycobacterium avium subspecies paratuberculosis.</title>
        <authorList>
            <person name="Li L."/>
            <person name="Bannantine J.P."/>
            <person name="Zhang Q."/>
            <person name="Amonsin A."/>
            <person name="May B.J."/>
            <person name="Alt D."/>
            <person name="Banerji N."/>
            <person name="Kanjilal S."/>
            <person name="Kapur V."/>
        </authorList>
    </citation>
    <scope>NUCLEOTIDE SEQUENCE [LARGE SCALE GENOMIC DNA]</scope>
    <source>
        <strain evidence="4">ATCC BAA-968 / K-10</strain>
    </source>
</reference>
<feature type="compositionally biased region" description="Acidic residues" evidence="1">
    <location>
        <begin position="481"/>
        <end position="496"/>
    </location>
</feature>
<evidence type="ECO:0000256" key="1">
    <source>
        <dbReference type="SAM" id="MobiDB-lite"/>
    </source>
</evidence>
<sequence>MVSVVTLPGFLSVPPDSLRGMSSDRGAVSAAFDVIDAALDDLLDCDYVALATREKLALLTRCERLRRRLPAVEHPLINALARDASPAELGGRLSHAIAEATLISRAEAARRVHTAADLGPRVGLTGEPLPPLLAATAAAQRAGLLGLEQVAVIRKFCHQLPGWIDQATRERAETDLANQGGQYRPEQLAALAGTLADCLNPDGLYRDEDRARRRSLTLGNQQADGMSELRGWLSPELRATLEAVLAKLAAPGMCNSLDESPCVEGTPSQHAIDGDARSAAQRNHDGLLAGLRALLASGNLGQHNGLPASIIVTTTLADLETAAGRRLTGGGTLLPMSDVIRLSRHAHHYLAIFDQGKALALLYHTKRLASPAQRIVLYAKDRGCTAPGCTAPGCTAPGCTVPGYYSEVHHCTDYATCHTTDINDLTFACGPHHRLLQPGAWTTHKNAKGETEWIPPPHLDRNQPRTNTFHHPEKLLRGENDDGEDEDEDEDSDDAG</sequence>
<evidence type="ECO:0000313" key="3">
    <source>
        <dbReference type="EMBL" id="AAS03749.1"/>
    </source>
</evidence>
<feature type="domain" description="DUF222" evidence="2">
    <location>
        <begin position="57"/>
        <end position="381"/>
    </location>
</feature>
<evidence type="ECO:0000259" key="2">
    <source>
        <dbReference type="Pfam" id="PF02720"/>
    </source>
</evidence>
<accession>Q740B9</accession>
<name>Q740B9_MYCPA</name>
<dbReference type="KEGG" id="mpa:MAP_1432"/>
<dbReference type="InterPro" id="IPR003870">
    <property type="entry name" value="DUF222"/>
</dbReference>
<protein>
    <recommendedName>
        <fullName evidence="2">DUF222 domain-containing protein</fullName>
    </recommendedName>
</protein>
<dbReference type="AlphaFoldDB" id="Q740B9"/>
<proteinExistence type="predicted"/>
<feature type="compositionally biased region" description="Basic and acidic residues" evidence="1">
    <location>
        <begin position="470"/>
        <end position="480"/>
    </location>
</feature>
<dbReference type="HOGENOM" id="CLU_022065_0_0_11"/>
<dbReference type="Pfam" id="PF02720">
    <property type="entry name" value="DUF222"/>
    <property type="match status" value="1"/>
</dbReference>
<dbReference type="Proteomes" id="UP000000580">
    <property type="component" value="Chromosome"/>
</dbReference>
<dbReference type="STRING" id="262316.MAP_1432"/>
<dbReference type="CDD" id="cd00085">
    <property type="entry name" value="HNHc"/>
    <property type="match status" value="1"/>
</dbReference>
<evidence type="ECO:0000313" key="4">
    <source>
        <dbReference type="Proteomes" id="UP000000580"/>
    </source>
</evidence>
<dbReference type="eggNOG" id="COG1403">
    <property type="taxonomic scope" value="Bacteria"/>
</dbReference>
<gene>
    <name evidence="3" type="ordered locus">MAP_1432</name>
</gene>
<keyword evidence="4" id="KW-1185">Reference proteome</keyword>
<feature type="region of interest" description="Disordered" evidence="1">
    <location>
        <begin position="446"/>
        <end position="496"/>
    </location>
</feature>
<dbReference type="InterPro" id="IPR003615">
    <property type="entry name" value="HNH_nuc"/>
</dbReference>
<organism evidence="3 4">
    <name type="scientific">Mycolicibacterium paratuberculosis (strain ATCC BAA-968 / K-10)</name>
    <name type="common">Mycobacterium paratuberculosis</name>
    <dbReference type="NCBI Taxonomy" id="262316"/>
    <lineage>
        <taxon>Bacteria</taxon>
        <taxon>Bacillati</taxon>
        <taxon>Actinomycetota</taxon>
        <taxon>Actinomycetes</taxon>
        <taxon>Mycobacteriales</taxon>
        <taxon>Mycobacteriaceae</taxon>
        <taxon>Mycobacterium</taxon>
        <taxon>Mycobacterium avium complex (MAC)</taxon>
    </lineage>
</organism>